<dbReference type="InterPro" id="IPR011042">
    <property type="entry name" value="6-blade_b-propeller_TolB-like"/>
</dbReference>
<feature type="chain" id="PRO_5022164270" description="DUF6923 domain-containing protein" evidence="1">
    <location>
        <begin position="21"/>
        <end position="386"/>
    </location>
</feature>
<dbReference type="EMBL" id="CP036434">
    <property type="protein sequence ID" value="QDV06809.1"/>
    <property type="molecule type" value="Genomic_DNA"/>
</dbReference>
<keyword evidence="4" id="KW-1185">Reference proteome</keyword>
<accession>A0A518ERT8</accession>
<dbReference type="Pfam" id="PF21959">
    <property type="entry name" value="DUF6923"/>
    <property type="match status" value="1"/>
</dbReference>
<evidence type="ECO:0000256" key="1">
    <source>
        <dbReference type="SAM" id="SignalP"/>
    </source>
</evidence>
<dbReference type="InterPro" id="IPR054215">
    <property type="entry name" value="DUF6923"/>
</dbReference>
<name>A0A518ERT8_9BACT</name>
<sequence length="386" mass="39845" precursor="true">MQYTWLLVTLGASFGSVAHAQDRLFVLDTSPVSMPDLVELDPVSATPINLLPVTGHEALFGGLAIDGAGDLYSIDGYNDALSDRTFRIDAATGAGTVVGDTNSNWNFRSVAVNPVDDGLYGWRDNELFRIDKVTGAAISIASVGPAMNLDQGTAFAISTAGVGYVTDIGGNSLFSVDIATGAATFLGDLNTGSSWFNDLDFDGAGVLWGVHNGGGIYRITLSPATATMTFSTPTYTGIAFERGDIGTTYCIPAVANSTGAAAQVRGTGSVVVASNSLTLEADHLPVFSFSFFITSRTTGFAANPGGSQGNLCLGGAIGRFVGPGQVQNSGLAGEVELDLDLTALPTPNGLVAAAPGETWSFQAWYRDSSPSGPTSNFTNGFTVTLQ</sequence>
<proteinExistence type="predicted"/>
<dbReference type="SUPFAM" id="SSF63825">
    <property type="entry name" value="YWTD domain"/>
    <property type="match status" value="1"/>
</dbReference>
<keyword evidence="1" id="KW-0732">Signal</keyword>
<feature type="domain" description="DUF6923" evidence="2">
    <location>
        <begin position="100"/>
        <end position="229"/>
    </location>
</feature>
<reference evidence="3 4" key="1">
    <citation type="submission" date="2019-02" db="EMBL/GenBank/DDBJ databases">
        <title>Deep-cultivation of Planctomycetes and their phenomic and genomic characterization uncovers novel biology.</title>
        <authorList>
            <person name="Wiegand S."/>
            <person name="Jogler M."/>
            <person name="Boedeker C."/>
            <person name="Pinto D."/>
            <person name="Vollmers J."/>
            <person name="Rivas-Marin E."/>
            <person name="Kohn T."/>
            <person name="Peeters S.H."/>
            <person name="Heuer A."/>
            <person name="Rast P."/>
            <person name="Oberbeckmann S."/>
            <person name="Bunk B."/>
            <person name="Jeske O."/>
            <person name="Meyerdierks A."/>
            <person name="Storesund J.E."/>
            <person name="Kallscheuer N."/>
            <person name="Luecker S."/>
            <person name="Lage O.M."/>
            <person name="Pohl T."/>
            <person name="Merkel B.J."/>
            <person name="Hornburger P."/>
            <person name="Mueller R.-W."/>
            <person name="Bruemmer F."/>
            <person name="Labrenz M."/>
            <person name="Spormann A.M."/>
            <person name="Op den Camp H."/>
            <person name="Overmann J."/>
            <person name="Amann R."/>
            <person name="Jetten M.S.M."/>
            <person name="Mascher T."/>
            <person name="Medema M.H."/>
            <person name="Devos D.P."/>
            <person name="Kaster A.-K."/>
            <person name="Ovreas L."/>
            <person name="Rohde M."/>
            <person name="Galperin M.Y."/>
            <person name="Jogler C."/>
        </authorList>
    </citation>
    <scope>NUCLEOTIDE SEQUENCE [LARGE SCALE GENOMIC DNA]</scope>
    <source>
        <strain evidence="3 4">Poly30</strain>
    </source>
</reference>
<gene>
    <name evidence="3" type="ORF">Poly30_23240</name>
</gene>
<dbReference type="OrthoDB" id="9773938at2"/>
<dbReference type="Proteomes" id="UP000320390">
    <property type="component" value="Chromosome"/>
</dbReference>
<evidence type="ECO:0000313" key="4">
    <source>
        <dbReference type="Proteomes" id="UP000320390"/>
    </source>
</evidence>
<protein>
    <recommendedName>
        <fullName evidence="2">DUF6923 domain-containing protein</fullName>
    </recommendedName>
</protein>
<organism evidence="3 4">
    <name type="scientific">Saltatorellus ferox</name>
    <dbReference type="NCBI Taxonomy" id="2528018"/>
    <lineage>
        <taxon>Bacteria</taxon>
        <taxon>Pseudomonadati</taxon>
        <taxon>Planctomycetota</taxon>
        <taxon>Planctomycetia</taxon>
        <taxon>Planctomycetia incertae sedis</taxon>
        <taxon>Saltatorellus</taxon>
    </lineage>
</organism>
<dbReference type="RefSeq" id="WP_145197310.1">
    <property type="nucleotide sequence ID" value="NZ_CP036434.1"/>
</dbReference>
<dbReference type="Gene3D" id="2.120.10.30">
    <property type="entry name" value="TolB, C-terminal domain"/>
    <property type="match status" value="1"/>
</dbReference>
<evidence type="ECO:0000313" key="3">
    <source>
        <dbReference type="EMBL" id="QDV06809.1"/>
    </source>
</evidence>
<dbReference type="AlphaFoldDB" id="A0A518ERT8"/>
<evidence type="ECO:0000259" key="2">
    <source>
        <dbReference type="Pfam" id="PF21959"/>
    </source>
</evidence>
<feature type="signal peptide" evidence="1">
    <location>
        <begin position="1"/>
        <end position="20"/>
    </location>
</feature>